<accession>A0A7R8UEN5</accession>
<dbReference type="GO" id="GO:0016042">
    <property type="term" value="P:lipid catabolic process"/>
    <property type="evidence" value="ECO:0007669"/>
    <property type="project" value="TreeGrafter"/>
</dbReference>
<protein>
    <recommendedName>
        <fullName evidence="6">Lipase domain-containing protein</fullName>
    </recommendedName>
</protein>
<feature type="domain" description="Lipase" evidence="6">
    <location>
        <begin position="56"/>
        <end position="330"/>
    </location>
</feature>
<dbReference type="FunFam" id="3.40.50.1820:FF:000076">
    <property type="entry name" value="phospholipase A1"/>
    <property type="match status" value="1"/>
</dbReference>
<dbReference type="Proteomes" id="UP000594454">
    <property type="component" value="Chromosome 1"/>
</dbReference>
<dbReference type="OMA" id="CGNYESA"/>
<dbReference type="AlphaFoldDB" id="A0A7R8UEN5"/>
<dbReference type="InterPro" id="IPR000734">
    <property type="entry name" value="TAG_lipase"/>
</dbReference>
<dbReference type="Gene3D" id="3.40.50.1820">
    <property type="entry name" value="alpha/beta hydrolase"/>
    <property type="match status" value="1"/>
</dbReference>
<dbReference type="GO" id="GO:0016298">
    <property type="term" value="F:lipase activity"/>
    <property type="evidence" value="ECO:0007669"/>
    <property type="project" value="InterPro"/>
</dbReference>
<evidence type="ECO:0000256" key="1">
    <source>
        <dbReference type="ARBA" id="ARBA00004613"/>
    </source>
</evidence>
<keyword evidence="3" id="KW-0964">Secreted</keyword>
<evidence type="ECO:0000313" key="8">
    <source>
        <dbReference type="Proteomes" id="UP000594454"/>
    </source>
</evidence>
<evidence type="ECO:0000313" key="7">
    <source>
        <dbReference type="EMBL" id="CAD7079314.1"/>
    </source>
</evidence>
<sequence length="336" mass="36950">MKALLVVLALSVSAVLCYPSKYDEKEWAMIPDGSGRLHLTNIKQLEHEASLMPRVETVARFLLYTRKNPTNAQELYQADSDGLKKSNFDASRPTRFIIHGFINDGDSEVNVVVRDAYLARGDYNVIVVDWSTATATINYIYARNEVPVAGGQCGRFIDFLNTQGVSFNDIYCVGHSLGAHVCGFCGKTATRGKINTIFGMDPALPLFDIDKPDERLTENDAVYVQSIQTDGGRLGFLKPIGQASFFPNWGGVQPGCLLDVTGTCSHCRSYKYFAESLKTPDNFVGEKCASFENIEKMKCTKEGTADMGGDPSNHNIKGVFYVPVNSKAPYGKGNVF</sequence>
<dbReference type="InterPro" id="IPR013818">
    <property type="entry name" value="Lipase"/>
</dbReference>
<reference evidence="7 8" key="1">
    <citation type="submission" date="2020-11" db="EMBL/GenBank/DDBJ databases">
        <authorList>
            <person name="Wallbank WR R."/>
            <person name="Pardo Diaz C."/>
            <person name="Kozak K."/>
            <person name="Martin S."/>
            <person name="Jiggins C."/>
            <person name="Moest M."/>
            <person name="Warren A I."/>
            <person name="Generalovic N T."/>
            <person name="Byers J.R.P. K."/>
            <person name="Montejo-Kovacevich G."/>
            <person name="Yen C E."/>
        </authorList>
    </citation>
    <scope>NUCLEOTIDE SEQUENCE [LARGE SCALE GENOMIC DNA]</scope>
</reference>
<keyword evidence="8" id="KW-1185">Reference proteome</keyword>
<comment type="subcellular location">
    <subcellularLocation>
        <location evidence="1">Secreted</location>
    </subcellularLocation>
</comment>
<dbReference type="InterPro" id="IPR002334">
    <property type="entry name" value="Allerg_PlipaseA1"/>
</dbReference>
<organism evidence="7 8">
    <name type="scientific">Hermetia illucens</name>
    <name type="common">Black soldier fly</name>
    <dbReference type="NCBI Taxonomy" id="343691"/>
    <lineage>
        <taxon>Eukaryota</taxon>
        <taxon>Metazoa</taxon>
        <taxon>Ecdysozoa</taxon>
        <taxon>Arthropoda</taxon>
        <taxon>Hexapoda</taxon>
        <taxon>Insecta</taxon>
        <taxon>Pterygota</taxon>
        <taxon>Neoptera</taxon>
        <taxon>Endopterygota</taxon>
        <taxon>Diptera</taxon>
        <taxon>Brachycera</taxon>
        <taxon>Stratiomyomorpha</taxon>
        <taxon>Stratiomyidae</taxon>
        <taxon>Hermetiinae</taxon>
        <taxon>Hermetia</taxon>
    </lineage>
</organism>
<dbReference type="SUPFAM" id="SSF53474">
    <property type="entry name" value="alpha/beta-Hydrolases"/>
    <property type="match status" value="1"/>
</dbReference>
<evidence type="ECO:0000256" key="4">
    <source>
        <dbReference type="RuleBase" id="RU004262"/>
    </source>
</evidence>
<dbReference type="InParanoid" id="A0A7R8UEN5"/>
<evidence type="ECO:0000256" key="2">
    <source>
        <dbReference type="ARBA" id="ARBA00010701"/>
    </source>
</evidence>
<dbReference type="Pfam" id="PF00151">
    <property type="entry name" value="Lipase"/>
    <property type="match status" value="1"/>
</dbReference>
<dbReference type="PANTHER" id="PTHR11610:SF150">
    <property type="entry name" value="FI01825P-RELATED"/>
    <property type="match status" value="1"/>
</dbReference>
<evidence type="ECO:0000256" key="3">
    <source>
        <dbReference type="ARBA" id="ARBA00022525"/>
    </source>
</evidence>
<comment type="similarity">
    <text evidence="2 4">Belongs to the AB hydrolase superfamily. Lipase family.</text>
</comment>
<dbReference type="GO" id="GO:0017171">
    <property type="term" value="F:serine hydrolase activity"/>
    <property type="evidence" value="ECO:0007669"/>
    <property type="project" value="TreeGrafter"/>
</dbReference>
<evidence type="ECO:0000259" key="6">
    <source>
        <dbReference type="Pfam" id="PF00151"/>
    </source>
</evidence>
<dbReference type="InterPro" id="IPR029058">
    <property type="entry name" value="AB_hydrolase_fold"/>
</dbReference>
<feature type="signal peptide" evidence="5">
    <location>
        <begin position="1"/>
        <end position="17"/>
    </location>
</feature>
<dbReference type="PRINTS" id="PR00825">
    <property type="entry name" value="DOLALLERGEN"/>
</dbReference>
<keyword evidence="5" id="KW-0732">Signal</keyword>
<dbReference type="GO" id="GO:0005615">
    <property type="term" value="C:extracellular space"/>
    <property type="evidence" value="ECO:0007669"/>
    <property type="project" value="TreeGrafter"/>
</dbReference>
<dbReference type="EMBL" id="LR899009">
    <property type="protein sequence ID" value="CAD7079314.1"/>
    <property type="molecule type" value="Genomic_DNA"/>
</dbReference>
<dbReference type="InterPro" id="IPR033906">
    <property type="entry name" value="Lipase_N"/>
</dbReference>
<proteinExistence type="inferred from homology"/>
<feature type="chain" id="PRO_5031292894" description="Lipase domain-containing protein" evidence="5">
    <location>
        <begin position="18"/>
        <end position="336"/>
    </location>
</feature>
<dbReference type="OrthoDB" id="199913at2759"/>
<dbReference type="PRINTS" id="PR00821">
    <property type="entry name" value="TAGLIPASE"/>
</dbReference>
<evidence type="ECO:0000256" key="5">
    <source>
        <dbReference type="SAM" id="SignalP"/>
    </source>
</evidence>
<dbReference type="CDD" id="cd00707">
    <property type="entry name" value="Pancreat_lipase_like"/>
    <property type="match status" value="1"/>
</dbReference>
<name>A0A7R8UEN5_HERIL</name>
<dbReference type="PANTHER" id="PTHR11610">
    <property type="entry name" value="LIPASE"/>
    <property type="match status" value="1"/>
</dbReference>
<gene>
    <name evidence="7" type="ORF">HERILL_LOCUS2534</name>
</gene>
<dbReference type="FunCoup" id="A0A7R8UEN5">
    <property type="interactions" value="215"/>
</dbReference>